<proteinExistence type="predicted"/>
<sequence length="89" mass="10575">MRSKEERNKLQNIDKEVIDLINSKSSGNVAERLINMWDEACKSAEEKSESRWFKSMEWYQSYENSLSPETNNMTFCQGEERKTKMGRKE</sequence>
<evidence type="ECO:0000313" key="3">
    <source>
        <dbReference type="Proteomes" id="UP001347796"/>
    </source>
</evidence>
<protein>
    <submittedName>
        <fullName evidence="2">Uncharacterized protein</fullName>
    </submittedName>
</protein>
<accession>A0AAN8K740</accession>
<feature type="compositionally biased region" description="Basic and acidic residues" evidence="1">
    <location>
        <begin position="78"/>
        <end position="89"/>
    </location>
</feature>
<gene>
    <name evidence="2" type="ORF">SNE40_002950</name>
</gene>
<keyword evidence="3" id="KW-1185">Reference proteome</keyword>
<dbReference type="Proteomes" id="UP001347796">
    <property type="component" value="Unassembled WGS sequence"/>
</dbReference>
<evidence type="ECO:0000313" key="2">
    <source>
        <dbReference type="EMBL" id="KAK6191212.1"/>
    </source>
</evidence>
<evidence type="ECO:0000256" key="1">
    <source>
        <dbReference type="SAM" id="MobiDB-lite"/>
    </source>
</evidence>
<feature type="region of interest" description="Disordered" evidence="1">
    <location>
        <begin position="69"/>
        <end position="89"/>
    </location>
</feature>
<name>A0AAN8K740_PATCE</name>
<reference evidence="2 3" key="1">
    <citation type="submission" date="2024-01" db="EMBL/GenBank/DDBJ databases">
        <title>The genome of the rayed Mediterranean limpet Patella caerulea (Linnaeus, 1758).</title>
        <authorList>
            <person name="Anh-Thu Weber A."/>
            <person name="Halstead-Nussloch G."/>
        </authorList>
    </citation>
    <scope>NUCLEOTIDE SEQUENCE [LARGE SCALE GENOMIC DNA]</scope>
    <source>
        <strain evidence="2">AATW-2023a</strain>
        <tissue evidence="2">Whole specimen</tissue>
    </source>
</reference>
<dbReference type="AlphaFoldDB" id="A0AAN8K740"/>
<dbReference type="EMBL" id="JAZGQO010000002">
    <property type="protein sequence ID" value="KAK6191212.1"/>
    <property type="molecule type" value="Genomic_DNA"/>
</dbReference>
<organism evidence="2 3">
    <name type="scientific">Patella caerulea</name>
    <name type="common">Rayed Mediterranean limpet</name>
    <dbReference type="NCBI Taxonomy" id="87958"/>
    <lineage>
        <taxon>Eukaryota</taxon>
        <taxon>Metazoa</taxon>
        <taxon>Spiralia</taxon>
        <taxon>Lophotrochozoa</taxon>
        <taxon>Mollusca</taxon>
        <taxon>Gastropoda</taxon>
        <taxon>Patellogastropoda</taxon>
        <taxon>Patelloidea</taxon>
        <taxon>Patellidae</taxon>
        <taxon>Patella</taxon>
    </lineage>
</organism>
<comment type="caution">
    <text evidence="2">The sequence shown here is derived from an EMBL/GenBank/DDBJ whole genome shotgun (WGS) entry which is preliminary data.</text>
</comment>